<dbReference type="InterPro" id="IPR014114">
    <property type="entry name" value="TraW"/>
</dbReference>
<dbReference type="EMBL" id="CP013099">
    <property type="protein sequence ID" value="ALP53707.1"/>
    <property type="molecule type" value="Genomic_DNA"/>
</dbReference>
<reference evidence="1" key="1">
    <citation type="submission" date="2015-10" db="EMBL/GenBank/DDBJ databases">
        <title>Description of Candidatus Tenderia electrophaga gen. nov, sp. nov., an Uncultivated Electroautotroph from a Biocathode Enrichment.</title>
        <authorList>
            <person name="Eddie B.J."/>
            <person name="Malanoski A.P."/>
            <person name="Wang Z."/>
            <person name="Hall R.J."/>
            <person name="Oh S.D."/>
            <person name="Heiner C."/>
            <person name="Lin B."/>
            <person name="Strycharz-Glaven S.M."/>
        </authorList>
    </citation>
    <scope>NUCLEOTIDE SEQUENCE [LARGE SCALE GENOMIC DNA]</scope>
    <source>
        <strain evidence="1">NRL1</strain>
    </source>
</reference>
<dbReference type="KEGG" id="tee:Tel_11480"/>
<dbReference type="AlphaFoldDB" id="A0A0S2TEW2"/>
<organism evidence="1 2">
    <name type="scientific">Candidatus Tenderia electrophaga</name>
    <dbReference type="NCBI Taxonomy" id="1748243"/>
    <lineage>
        <taxon>Bacteria</taxon>
        <taxon>Pseudomonadati</taxon>
        <taxon>Pseudomonadota</taxon>
        <taxon>Gammaproteobacteria</taxon>
        <taxon>Candidatus Tenderiales</taxon>
        <taxon>Candidatus Tenderiaceae</taxon>
        <taxon>Candidatus Tenderia</taxon>
    </lineage>
</organism>
<dbReference type="NCBIfam" id="TIGR02743">
    <property type="entry name" value="TraW"/>
    <property type="match status" value="1"/>
</dbReference>
<dbReference type="STRING" id="1748243.Tel_11480"/>
<keyword evidence="2" id="KW-1185">Reference proteome</keyword>
<name>A0A0S2TEW2_9GAMM</name>
<protein>
    <recommendedName>
        <fullName evidence="3">Conjugal transfer protein TraW</fullName>
    </recommendedName>
</protein>
<gene>
    <name evidence="1" type="ORF">Tel_11480</name>
</gene>
<evidence type="ECO:0000313" key="2">
    <source>
        <dbReference type="Proteomes" id="UP000055136"/>
    </source>
</evidence>
<evidence type="ECO:0000313" key="1">
    <source>
        <dbReference type="EMBL" id="ALP53707.1"/>
    </source>
</evidence>
<sequence>MRIPIAGAGTDLGVIGQTYEIAEPSMLESIYGKLKTADENGELAKIEEDMKARFIAYANRPTGVSLPRTKTHKVRYFDPTVRFAQSIKDHEGKVLWPAGTTVNPLDYISLSQQWIFFNADDPDQAAWAQAYVKRYPEQVRLILTQGAVLKLMETWDMRLYFDQGGRLVERFGIETLPSVISQDGKRLRIDEIVPEDAHG</sequence>
<evidence type="ECO:0008006" key="3">
    <source>
        <dbReference type="Google" id="ProtNLM"/>
    </source>
</evidence>
<proteinExistence type="predicted"/>
<dbReference type="Proteomes" id="UP000055136">
    <property type="component" value="Chromosome"/>
</dbReference>
<accession>A0A0S2TEW2</accession>